<dbReference type="InterPro" id="IPR016155">
    <property type="entry name" value="Mopterin_synth/thiamin_S_b"/>
</dbReference>
<dbReference type="PANTHER" id="PTHR34472">
    <property type="entry name" value="SULFUR CARRIER PROTEIN THIS"/>
    <property type="match status" value="1"/>
</dbReference>
<dbReference type="InterPro" id="IPR010035">
    <property type="entry name" value="Thi_S"/>
</dbReference>
<dbReference type="InterPro" id="IPR012675">
    <property type="entry name" value="Beta-grasp_dom_sf"/>
</dbReference>
<reference evidence="1" key="1">
    <citation type="submission" date="2021-10" db="EMBL/GenBank/DDBJ databases">
        <title>Roseicella aerolatum sp. nov., isolated from aerosols of e-waste dismantling site.</title>
        <authorList>
            <person name="Qin T."/>
        </authorList>
    </citation>
    <scope>NUCLEOTIDE SEQUENCE</scope>
    <source>
        <strain evidence="1">GB24</strain>
    </source>
</reference>
<sequence>MEDTISITVNGEPRQLRGPATVADLLAQIGLDMRKVAVERNLEIVPRSTYAATALAAGDQLEIVHFIGGG</sequence>
<dbReference type="PANTHER" id="PTHR34472:SF1">
    <property type="entry name" value="SULFUR CARRIER PROTEIN THIS"/>
    <property type="match status" value="1"/>
</dbReference>
<protein>
    <submittedName>
        <fullName evidence="1">Sulfur carrier protein ThiS</fullName>
    </submittedName>
</protein>
<organism evidence="1 2">
    <name type="scientific">Roseicella aerolata</name>
    <dbReference type="NCBI Taxonomy" id="2883479"/>
    <lineage>
        <taxon>Bacteria</taxon>
        <taxon>Pseudomonadati</taxon>
        <taxon>Pseudomonadota</taxon>
        <taxon>Alphaproteobacteria</taxon>
        <taxon>Acetobacterales</taxon>
        <taxon>Roseomonadaceae</taxon>
        <taxon>Roseicella</taxon>
    </lineage>
</organism>
<dbReference type="EMBL" id="JAJAQI010000010">
    <property type="protein sequence ID" value="MCB4821795.1"/>
    <property type="molecule type" value="Genomic_DNA"/>
</dbReference>
<dbReference type="Gene3D" id="3.10.20.30">
    <property type="match status" value="1"/>
</dbReference>
<name>A0A9X1IEU5_9PROT</name>
<evidence type="ECO:0000313" key="1">
    <source>
        <dbReference type="EMBL" id="MCB4821795.1"/>
    </source>
</evidence>
<comment type="caution">
    <text evidence="1">The sequence shown here is derived from an EMBL/GenBank/DDBJ whole genome shotgun (WGS) entry which is preliminary data.</text>
</comment>
<dbReference type="Pfam" id="PF02597">
    <property type="entry name" value="ThiS"/>
    <property type="match status" value="1"/>
</dbReference>
<accession>A0A9X1IEU5</accession>
<dbReference type="AlphaFoldDB" id="A0A9X1IEU5"/>
<dbReference type="InterPro" id="IPR003749">
    <property type="entry name" value="ThiS/MoaD-like"/>
</dbReference>
<keyword evidence="2" id="KW-1185">Reference proteome</keyword>
<proteinExistence type="predicted"/>
<dbReference type="NCBIfam" id="TIGR01683">
    <property type="entry name" value="thiS"/>
    <property type="match status" value="1"/>
</dbReference>
<dbReference type="Proteomes" id="UP001139311">
    <property type="component" value="Unassembled WGS sequence"/>
</dbReference>
<dbReference type="SUPFAM" id="SSF54285">
    <property type="entry name" value="MoaD/ThiS"/>
    <property type="match status" value="1"/>
</dbReference>
<evidence type="ECO:0000313" key="2">
    <source>
        <dbReference type="Proteomes" id="UP001139311"/>
    </source>
</evidence>
<gene>
    <name evidence="1" type="primary">thiS</name>
    <name evidence="1" type="ORF">LHA35_08630</name>
</gene>
<dbReference type="CDD" id="cd00565">
    <property type="entry name" value="Ubl_ThiS"/>
    <property type="match status" value="1"/>
</dbReference>